<gene>
    <name evidence="2" type="ORF">PILCRDRAFT_822330</name>
</gene>
<protein>
    <recommendedName>
        <fullName evidence="1">DUF6697 domain-containing protein</fullName>
    </recommendedName>
</protein>
<dbReference type="OrthoDB" id="3176940at2759"/>
<evidence type="ECO:0000259" key="1">
    <source>
        <dbReference type="Pfam" id="PF20411"/>
    </source>
</evidence>
<accession>A0A0C3B332</accession>
<evidence type="ECO:0000313" key="3">
    <source>
        <dbReference type="Proteomes" id="UP000054166"/>
    </source>
</evidence>
<evidence type="ECO:0000313" key="2">
    <source>
        <dbReference type="EMBL" id="KIM80593.1"/>
    </source>
</evidence>
<dbReference type="EMBL" id="KN833003">
    <property type="protein sequence ID" value="KIM80593.1"/>
    <property type="molecule type" value="Genomic_DNA"/>
</dbReference>
<sequence>MKRELKAAIEDTDNQYKQITADDISAAYDWRRAIGVRVLKCVGYDEAFQREIHQKFQS</sequence>
<dbReference type="HOGENOM" id="CLU_2979908_0_0_1"/>
<dbReference type="InParanoid" id="A0A0C3B332"/>
<dbReference type="AlphaFoldDB" id="A0A0C3B332"/>
<feature type="domain" description="DUF6697" evidence="1">
    <location>
        <begin position="8"/>
        <end position="55"/>
    </location>
</feature>
<reference evidence="2 3" key="1">
    <citation type="submission" date="2014-04" db="EMBL/GenBank/DDBJ databases">
        <authorList>
            <consortium name="DOE Joint Genome Institute"/>
            <person name="Kuo A."/>
            <person name="Tarkka M."/>
            <person name="Buscot F."/>
            <person name="Kohler A."/>
            <person name="Nagy L.G."/>
            <person name="Floudas D."/>
            <person name="Copeland A."/>
            <person name="Barry K.W."/>
            <person name="Cichocki N."/>
            <person name="Veneault-Fourrey C."/>
            <person name="LaButti K."/>
            <person name="Lindquist E.A."/>
            <person name="Lipzen A."/>
            <person name="Lundell T."/>
            <person name="Morin E."/>
            <person name="Murat C."/>
            <person name="Sun H."/>
            <person name="Tunlid A."/>
            <person name="Henrissat B."/>
            <person name="Grigoriev I.V."/>
            <person name="Hibbett D.S."/>
            <person name="Martin F."/>
            <person name="Nordberg H.P."/>
            <person name="Cantor M.N."/>
            <person name="Hua S.X."/>
        </authorList>
    </citation>
    <scope>NUCLEOTIDE SEQUENCE [LARGE SCALE GENOMIC DNA]</scope>
    <source>
        <strain evidence="2 3">F 1598</strain>
    </source>
</reference>
<reference evidence="3" key="2">
    <citation type="submission" date="2015-01" db="EMBL/GenBank/DDBJ databases">
        <title>Evolutionary Origins and Diversification of the Mycorrhizal Mutualists.</title>
        <authorList>
            <consortium name="DOE Joint Genome Institute"/>
            <consortium name="Mycorrhizal Genomics Consortium"/>
            <person name="Kohler A."/>
            <person name="Kuo A."/>
            <person name="Nagy L.G."/>
            <person name="Floudas D."/>
            <person name="Copeland A."/>
            <person name="Barry K.W."/>
            <person name="Cichocki N."/>
            <person name="Veneault-Fourrey C."/>
            <person name="LaButti K."/>
            <person name="Lindquist E.A."/>
            <person name="Lipzen A."/>
            <person name="Lundell T."/>
            <person name="Morin E."/>
            <person name="Murat C."/>
            <person name="Riley R."/>
            <person name="Ohm R."/>
            <person name="Sun H."/>
            <person name="Tunlid A."/>
            <person name="Henrissat B."/>
            <person name="Grigoriev I.V."/>
            <person name="Hibbett D.S."/>
            <person name="Martin F."/>
        </authorList>
    </citation>
    <scope>NUCLEOTIDE SEQUENCE [LARGE SCALE GENOMIC DNA]</scope>
    <source>
        <strain evidence="3">F 1598</strain>
    </source>
</reference>
<dbReference type="Pfam" id="PF20411">
    <property type="entry name" value="DUF6697"/>
    <property type="match status" value="1"/>
</dbReference>
<organism evidence="2 3">
    <name type="scientific">Piloderma croceum (strain F 1598)</name>
    <dbReference type="NCBI Taxonomy" id="765440"/>
    <lineage>
        <taxon>Eukaryota</taxon>
        <taxon>Fungi</taxon>
        <taxon>Dikarya</taxon>
        <taxon>Basidiomycota</taxon>
        <taxon>Agaricomycotina</taxon>
        <taxon>Agaricomycetes</taxon>
        <taxon>Agaricomycetidae</taxon>
        <taxon>Atheliales</taxon>
        <taxon>Atheliaceae</taxon>
        <taxon>Piloderma</taxon>
    </lineage>
</organism>
<keyword evidence="3" id="KW-1185">Reference proteome</keyword>
<dbReference type="Proteomes" id="UP000054166">
    <property type="component" value="Unassembled WGS sequence"/>
</dbReference>
<name>A0A0C3B332_PILCF</name>
<proteinExistence type="predicted"/>
<dbReference type="InterPro" id="IPR046520">
    <property type="entry name" value="DUF6697"/>
</dbReference>